<dbReference type="PROSITE" id="PS51456">
    <property type="entry name" value="MYOSIN_MOTOR"/>
    <property type="match status" value="1"/>
</dbReference>
<accession>A0A8C5A993</accession>
<keyword evidence="5 11" id="KW-0067">ATP-binding</keyword>
<evidence type="ECO:0000256" key="5">
    <source>
        <dbReference type="ARBA" id="ARBA00022840"/>
    </source>
</evidence>
<evidence type="ECO:0000259" key="16">
    <source>
        <dbReference type="PROSITE" id="PS51844"/>
    </source>
</evidence>
<dbReference type="PROSITE" id="PS51126">
    <property type="entry name" value="DILUTE"/>
    <property type="match status" value="1"/>
</dbReference>
<evidence type="ECO:0000256" key="3">
    <source>
        <dbReference type="ARBA" id="ARBA00022737"/>
    </source>
</evidence>
<dbReference type="GO" id="GO:0016459">
    <property type="term" value="C:myosin complex"/>
    <property type="evidence" value="ECO:0007669"/>
    <property type="project" value="UniProtKB-KW"/>
</dbReference>
<dbReference type="GO" id="GO:0007015">
    <property type="term" value="P:actin filament organization"/>
    <property type="evidence" value="ECO:0007669"/>
    <property type="project" value="TreeGrafter"/>
</dbReference>
<evidence type="ECO:0000256" key="8">
    <source>
        <dbReference type="ARBA" id="ARBA00023123"/>
    </source>
</evidence>
<dbReference type="Gene3D" id="3.30.70.1590">
    <property type="match status" value="1"/>
</dbReference>
<keyword evidence="8 11" id="KW-0518">Myosin</keyword>
<keyword evidence="7 12" id="KW-0175">Coiled coil</keyword>
<dbReference type="InterPro" id="IPR002710">
    <property type="entry name" value="Dilute_dom"/>
</dbReference>
<protein>
    <submittedName>
        <fullName evidence="17">Unconventional myosin-Va-like</fullName>
    </submittedName>
</protein>
<dbReference type="CDD" id="cd15470">
    <property type="entry name" value="Myo5_CBD"/>
    <property type="match status" value="1"/>
</dbReference>
<dbReference type="Gene3D" id="1.20.5.190">
    <property type="match status" value="3"/>
</dbReference>
<dbReference type="Gene3D" id="3.40.850.10">
    <property type="entry name" value="Kinesin motor domain"/>
    <property type="match status" value="1"/>
</dbReference>
<dbReference type="GO" id="GO:0051015">
    <property type="term" value="F:actin filament binding"/>
    <property type="evidence" value="ECO:0007669"/>
    <property type="project" value="TreeGrafter"/>
</dbReference>
<dbReference type="Proteomes" id="UP000694546">
    <property type="component" value="Chromosome 9"/>
</dbReference>
<evidence type="ECO:0000313" key="17">
    <source>
        <dbReference type="Ensembl" id="ENSGMOP00000028109.1"/>
    </source>
</evidence>
<dbReference type="SMART" id="SM00015">
    <property type="entry name" value="IQ"/>
    <property type="match status" value="6"/>
</dbReference>
<feature type="binding site" evidence="11">
    <location>
        <begin position="157"/>
        <end position="164"/>
    </location>
    <ligand>
        <name>ATP</name>
        <dbReference type="ChEBI" id="CHEBI:30616"/>
    </ligand>
</feature>
<dbReference type="Pfam" id="PF00063">
    <property type="entry name" value="Myosin_head"/>
    <property type="match status" value="1"/>
</dbReference>
<gene>
    <name evidence="17" type="primary">LOC115550650</name>
</gene>
<dbReference type="Gene3D" id="1.20.120.720">
    <property type="entry name" value="Myosin VI head, motor domain, U50 subdomain"/>
    <property type="match status" value="1"/>
</dbReference>
<dbReference type="SMART" id="SM01132">
    <property type="entry name" value="DIL"/>
    <property type="match status" value="1"/>
</dbReference>
<evidence type="ECO:0000256" key="11">
    <source>
        <dbReference type="PROSITE-ProRule" id="PRU00782"/>
    </source>
</evidence>
<dbReference type="SMART" id="SM00242">
    <property type="entry name" value="MYSc"/>
    <property type="match status" value="1"/>
</dbReference>
<evidence type="ECO:0000256" key="2">
    <source>
        <dbReference type="ARBA" id="ARBA00022553"/>
    </source>
</evidence>
<dbReference type="PRINTS" id="PR00193">
    <property type="entry name" value="MYOSINHEAVY"/>
</dbReference>
<dbReference type="InterPro" id="IPR058662">
    <property type="entry name" value="Myo5a/b_dom"/>
</dbReference>
<feature type="region of interest" description="Disordered" evidence="13">
    <location>
        <begin position="1069"/>
        <end position="1102"/>
    </location>
</feature>
<evidence type="ECO:0000256" key="6">
    <source>
        <dbReference type="ARBA" id="ARBA00022860"/>
    </source>
</evidence>
<name>A0A8C5A993_GADMO</name>
<reference evidence="17" key="2">
    <citation type="submission" date="2025-09" db="UniProtKB">
        <authorList>
            <consortium name="Ensembl"/>
        </authorList>
    </citation>
    <scope>IDENTIFICATION</scope>
</reference>
<dbReference type="Ensembl" id="ENSGMOT00000048668.1">
    <property type="protein sequence ID" value="ENSGMOP00000028109.1"/>
    <property type="gene ID" value="ENSGMOG00000003963.2"/>
</dbReference>
<dbReference type="CDD" id="cd23767">
    <property type="entry name" value="IQCD"/>
    <property type="match status" value="1"/>
</dbReference>
<feature type="domain" description="Myosin motor" evidence="15">
    <location>
        <begin position="63"/>
        <end position="731"/>
    </location>
</feature>
<feature type="coiled-coil region" evidence="12">
    <location>
        <begin position="943"/>
        <end position="977"/>
    </location>
</feature>
<dbReference type="InterPro" id="IPR001609">
    <property type="entry name" value="Myosin_head_motor_dom-like"/>
</dbReference>
<evidence type="ECO:0000313" key="18">
    <source>
        <dbReference type="Proteomes" id="UP000694546"/>
    </source>
</evidence>
<feature type="coiled-coil region" evidence="12">
    <location>
        <begin position="883"/>
        <end position="910"/>
    </location>
</feature>
<dbReference type="PROSITE" id="PS50096">
    <property type="entry name" value="IQ"/>
    <property type="match status" value="5"/>
</dbReference>
<evidence type="ECO:0000256" key="4">
    <source>
        <dbReference type="ARBA" id="ARBA00022741"/>
    </source>
</evidence>
<dbReference type="InterPro" id="IPR027417">
    <property type="entry name" value="P-loop_NTPase"/>
</dbReference>
<dbReference type="PROSITE" id="PS51844">
    <property type="entry name" value="SH3_LIKE"/>
    <property type="match status" value="1"/>
</dbReference>
<proteinExistence type="inferred from homology"/>
<keyword evidence="18" id="KW-1185">Reference proteome</keyword>
<keyword evidence="9 11" id="KW-0505">Motor protein</keyword>
<dbReference type="Pfam" id="PF00612">
    <property type="entry name" value="IQ"/>
    <property type="match status" value="4"/>
</dbReference>
<dbReference type="GO" id="GO:0005524">
    <property type="term" value="F:ATP binding"/>
    <property type="evidence" value="ECO:0007669"/>
    <property type="project" value="UniProtKB-UniRule"/>
</dbReference>
<keyword evidence="2" id="KW-0597">Phosphoprotein</keyword>
<evidence type="ECO:0000256" key="12">
    <source>
        <dbReference type="SAM" id="Coils"/>
    </source>
</evidence>
<dbReference type="InterPro" id="IPR004009">
    <property type="entry name" value="SH3_Myosin"/>
</dbReference>
<evidence type="ECO:0000256" key="1">
    <source>
        <dbReference type="ARBA" id="ARBA00008314"/>
    </source>
</evidence>
<keyword evidence="4 11" id="KW-0547">Nucleotide-binding</keyword>
<dbReference type="InterPro" id="IPR000048">
    <property type="entry name" value="IQ_motif_EF-hand-BS"/>
</dbReference>
<dbReference type="GO" id="GO:0016020">
    <property type="term" value="C:membrane"/>
    <property type="evidence" value="ECO:0007669"/>
    <property type="project" value="TreeGrafter"/>
</dbReference>
<dbReference type="SUPFAM" id="SSF52540">
    <property type="entry name" value="P-loop containing nucleoside triphosphate hydrolases"/>
    <property type="match status" value="2"/>
</dbReference>
<sequence length="1663" mass="190940">MSESARVWLPDPEEVWRSAELTRAFTPGDQVLSLRLEDGSVLEHRIDLKSNRLPPLRNPNLLVGENDLTALSYLHEPAVLHNLKVRFTDSKLIYTYCGIVLVAINPYSSLPIYEADIIHAYSGQTLGDMDPHIFAVAEEAYKNMARDERNQSVIVSGESGAGKTVSAKYVMRYFATVSRSSVQANVEDKVLASNPIMEAIGNAKTTRNDNSSRFGKYIEIGFDKKNRIIGAMMKTYLLEKSRVVFQPLGERNYHILYQLCASSHLPEFKDFKLSCADDYLCTNQGQCLAIEGVDDAADMTETRRALTLLGFSDSDQMSLFRILAAILHFSNVEVKAQSADSSSITPDQHHLAMFCELMGVAYQDMAYWLCHRKLRTATETFVKTLSKVSAVNGRDALAKHIYAKLFGWIVDSINRTLKFAATRRCFIGILDIYGFETFDVNSFEQFCINYANEKLQQQFNLHVFKLEQEEYMKEEIPWSLIDFSDNEPCIRLIEARMGVLDLLDEECRMPKGSDDTWVQKLYTTLLKQNVHFDKPRLSNTAFIIHHFADKVEYQCDGFLEKNKDTVNEEHINVLKMSKVKPVSYFSVFSMECSLKAGGNTKVHSGNFRQSLTLLMDMLNATTPHYVRCIKPNDQKAPFTLEPMRTVQQLRSCGVLETIRISAAGYPSRWTYQEFFKRYGVLVRQKDVQTNFNQTCKTALEKLIEDRDKYQFGRTKIFFRAGQVAYLEDLRSEKLRLACVSIQKTLRCWLARKKYLRMRRSAVVLQKHVRAQQACRFVRLLRWTNAAVVIQKNVRMWAGRRAYQRERSAAVTIQGCFRSYKARQSYYKLLYEQKTVVIQSWVRGWLARKRHQRYLAAVVLLQSCVRRLGARRELKRLRAEARSVEHFKKLNVGMENKIMQLQRRIDQQVRSVSSTDAHPRPRHSLGLYCFVFVVAESQAALETNRQLEKELLEERAHYQSLLSEHLQLEERHGDLQDKMNRSSAVRCLYAVLTFTHDVTLCCCVLQDVTRAAVDMPVLLKLQRKVKELEEEKRSLFGQLNRREEAEQEKSKKTVNRAELDTEALKRQELESENKRLKQDLGSLRKSLTDDSGPLAPPKPGSMPYNVLLEQLDCSNEELEMRKEEVLLLRSHMVRQTAFKHKLHTLNEDGELWLAYEGLKETNRVLEGLLQDQGRAHQQEVQEVRRELLGVKEESGRQQQLLAQSLLLPKEAQVEACLQHEITRLANENLDLMERQEGQDKTVRVLKQQLKSYAERLEEFEACARRQSTVSQIGIPVNITRKEKVFQGMLEYKEGDESMLLKNLVVDLTPRSVAVSSLPWLPAYIIFMCIRYADHINDEERVSTLLNSTIISIKGVIKDFETVSFWLANAGRFLHCLRQYSGDEDFTKHNTPRQNEHCLTNFELSGYQQVFGDLVIQIYQQLIKCTQDQLLPLIVAGMLEHETAQGVLGSMPASQRKRGASVAEEADAVTVETILQQLSLFHGAMRQHDMDQELVRQAVRQLFHFICAVTLNHLLLRKDMCSWGKGLQIRYKAWQLEEWLMEKELSDCGAKEALEPLVQAAQLLQINKKTPADAQAICAMCSALTAPQIVKVLNLYTPVIEFEERVSPTFIATIQDLLRDRSEPTTLMMDVKSVFPISIPFVPSLVVMDAIQIPASLHLGFLTRV</sequence>
<evidence type="ECO:0000259" key="14">
    <source>
        <dbReference type="PROSITE" id="PS51126"/>
    </source>
</evidence>
<dbReference type="InterPro" id="IPR036103">
    <property type="entry name" value="MYSc_Myo5"/>
</dbReference>
<feature type="domain" description="Myosin N-terminal SH3-like" evidence="16">
    <location>
        <begin position="2"/>
        <end position="54"/>
    </location>
</feature>
<evidence type="ECO:0000256" key="7">
    <source>
        <dbReference type="ARBA" id="ARBA00023054"/>
    </source>
</evidence>
<evidence type="ECO:0000256" key="13">
    <source>
        <dbReference type="SAM" id="MobiDB-lite"/>
    </source>
</evidence>
<dbReference type="PANTHER" id="PTHR13140:SF273">
    <property type="entry name" value="UNCONVENTIONAL MYOSIN-VA"/>
    <property type="match status" value="1"/>
</dbReference>
<feature type="domain" description="Dilute" evidence="14">
    <location>
        <begin position="1345"/>
        <end position="1618"/>
    </location>
</feature>
<organism evidence="17 18">
    <name type="scientific">Gadus morhua</name>
    <name type="common">Atlantic cod</name>
    <dbReference type="NCBI Taxonomy" id="8049"/>
    <lineage>
        <taxon>Eukaryota</taxon>
        <taxon>Metazoa</taxon>
        <taxon>Chordata</taxon>
        <taxon>Craniata</taxon>
        <taxon>Vertebrata</taxon>
        <taxon>Euteleostomi</taxon>
        <taxon>Actinopterygii</taxon>
        <taxon>Neopterygii</taxon>
        <taxon>Teleostei</taxon>
        <taxon>Neoteleostei</taxon>
        <taxon>Acanthomorphata</taxon>
        <taxon>Zeiogadaria</taxon>
        <taxon>Gadariae</taxon>
        <taxon>Gadiformes</taxon>
        <taxon>Gadoidei</taxon>
        <taxon>Gadidae</taxon>
        <taxon>Gadus</taxon>
    </lineage>
</organism>
<dbReference type="Pfam" id="PF25966">
    <property type="entry name" value="Myo5a"/>
    <property type="match status" value="1"/>
</dbReference>
<feature type="region of interest" description="Actin-binding" evidence="11">
    <location>
        <begin position="611"/>
        <end position="633"/>
    </location>
</feature>
<dbReference type="GeneTree" id="ENSGT00940000155347"/>
<dbReference type="InterPro" id="IPR036961">
    <property type="entry name" value="Kinesin_motor_dom_sf"/>
</dbReference>
<keyword evidence="6" id="KW-0112">Calmodulin-binding</keyword>
<dbReference type="GO" id="GO:0005737">
    <property type="term" value="C:cytoplasm"/>
    <property type="evidence" value="ECO:0007669"/>
    <property type="project" value="TreeGrafter"/>
</dbReference>
<dbReference type="PANTHER" id="PTHR13140">
    <property type="entry name" value="MYOSIN"/>
    <property type="match status" value="1"/>
</dbReference>
<dbReference type="CDD" id="cd01380">
    <property type="entry name" value="MYSc_Myo5"/>
    <property type="match status" value="1"/>
</dbReference>
<dbReference type="GO" id="GO:0000146">
    <property type="term" value="F:microfilament motor activity"/>
    <property type="evidence" value="ECO:0007669"/>
    <property type="project" value="TreeGrafter"/>
</dbReference>
<keyword evidence="3" id="KW-0677">Repeat</keyword>
<dbReference type="Pfam" id="PF01843">
    <property type="entry name" value="DIL"/>
    <property type="match status" value="1"/>
</dbReference>
<reference evidence="17" key="1">
    <citation type="submission" date="2025-08" db="UniProtKB">
        <authorList>
            <consortium name="Ensembl"/>
        </authorList>
    </citation>
    <scope>IDENTIFICATION</scope>
</reference>
<comment type="similarity">
    <text evidence="1 11">Belongs to the TRAFAC class myosin-kinesin ATPase superfamily. Myosin family.</text>
</comment>
<keyword evidence="10 11" id="KW-0009">Actin-binding</keyword>
<evidence type="ECO:0000256" key="10">
    <source>
        <dbReference type="ARBA" id="ARBA00023203"/>
    </source>
</evidence>
<dbReference type="Gene3D" id="1.20.58.530">
    <property type="match status" value="1"/>
</dbReference>
<evidence type="ECO:0000259" key="15">
    <source>
        <dbReference type="PROSITE" id="PS51456"/>
    </source>
</evidence>
<evidence type="ECO:0000256" key="9">
    <source>
        <dbReference type="ARBA" id="ARBA00023175"/>
    </source>
</evidence>
<dbReference type="Gene3D" id="1.10.10.820">
    <property type="match status" value="1"/>
</dbReference>